<reference evidence="2 3" key="1">
    <citation type="submission" date="2019-09" db="EMBL/GenBank/DDBJ databases">
        <authorList>
            <person name="Chandra G."/>
            <person name="Truman W A."/>
        </authorList>
    </citation>
    <scope>NUCLEOTIDE SEQUENCE [LARGE SCALE GENOMIC DNA]</scope>
    <source>
        <strain evidence="2">PS712</strain>
    </source>
</reference>
<accession>A0A5E7EBI0</accession>
<dbReference type="PANTHER" id="PTHR21525:SF9">
    <property type="entry name" value="CHANNEL_COLICIN DOMAIN-CONTAINING PROTEIN"/>
    <property type="match status" value="1"/>
</dbReference>
<feature type="compositionally biased region" description="Polar residues" evidence="1">
    <location>
        <begin position="299"/>
        <end position="310"/>
    </location>
</feature>
<gene>
    <name evidence="2" type="ORF">PS712_04431</name>
</gene>
<dbReference type="AlphaFoldDB" id="A0A5E7EBI0"/>
<feature type="region of interest" description="Disordered" evidence="1">
    <location>
        <begin position="274"/>
        <end position="326"/>
    </location>
</feature>
<dbReference type="OrthoDB" id="6879814at2"/>
<evidence type="ECO:0008006" key="4">
    <source>
        <dbReference type="Google" id="ProtNLM"/>
    </source>
</evidence>
<evidence type="ECO:0000256" key="1">
    <source>
        <dbReference type="SAM" id="MobiDB-lite"/>
    </source>
</evidence>
<name>A0A5E7EBI0_PSEFL</name>
<dbReference type="Proteomes" id="UP000326018">
    <property type="component" value="Unassembled WGS sequence"/>
</dbReference>
<protein>
    <recommendedName>
        <fullName evidence="4">Tail tape measure protein</fullName>
    </recommendedName>
</protein>
<evidence type="ECO:0000313" key="3">
    <source>
        <dbReference type="Proteomes" id="UP000326018"/>
    </source>
</evidence>
<sequence>MADTKYSMSEATLNGFGLPTFNVASEPFGLTGFTGAMAQLGVALNAASLNIRLLTAEQGQLGKVLESLTAALFAPRPQLKAFSQVPRAGGESPFRLSLEVGRRPSVESPRLPMAHQTDNQPCTCELKSPVAVPTEHKVVLPMAVPITDKSAGHAMQMAPAAIPEKHVQVPSTLERVVSTAPLAALAESPPPASANPMTASLERLHNVATPDFSAPLDKLSSFAEQTPYLGPGLAAIAAGLIAIGSEVIDEARANIAKAILKWGASRLPLGLGKLIDEESGSGSQDEKRRSPKSGKDISPNRNDTLEGNASNRKESHKTGKRTGFKKQVQHNIEVRRRNLVPATTQTQGLKTPGSPAQVTSLVGRAAKAGTLIGRAAPPLRVLSAGINVAQGIANGDPKAIVSSAGVLAGSYAGATAGAALGTLILPGVGTAIGGLMGGVAGSGIGSLLGEKLGGLIDRLGAPEQVSKDLVNAQAQSSPINFSPSIQVTCTTPDSTEQIRRVVEQQLQAQFHGEFVPLMSTNALATRRDAALTDGGM</sequence>
<dbReference type="PANTHER" id="PTHR21525">
    <property type="entry name" value="MOTILE SPERM PROTEIN"/>
    <property type="match status" value="1"/>
</dbReference>
<evidence type="ECO:0000313" key="2">
    <source>
        <dbReference type="EMBL" id="VVO23563.1"/>
    </source>
</evidence>
<dbReference type="EMBL" id="CABVIB010000026">
    <property type="protein sequence ID" value="VVO23563.1"/>
    <property type="molecule type" value="Genomic_DNA"/>
</dbReference>
<proteinExistence type="predicted"/>
<dbReference type="RefSeq" id="WP_150704273.1">
    <property type="nucleotide sequence ID" value="NZ_CABVIB010000026.1"/>
</dbReference>
<organism evidence="2 3">
    <name type="scientific">Pseudomonas fluorescens</name>
    <dbReference type="NCBI Taxonomy" id="294"/>
    <lineage>
        <taxon>Bacteria</taxon>
        <taxon>Pseudomonadati</taxon>
        <taxon>Pseudomonadota</taxon>
        <taxon>Gammaproteobacteria</taxon>
        <taxon>Pseudomonadales</taxon>
        <taxon>Pseudomonadaceae</taxon>
        <taxon>Pseudomonas</taxon>
    </lineage>
</organism>